<dbReference type="InterPro" id="IPR017871">
    <property type="entry name" value="ABC_transporter-like_CS"/>
</dbReference>
<dbReference type="EMBL" id="JAGGLL010000006">
    <property type="protein sequence ID" value="MBP2021301.1"/>
    <property type="molecule type" value="Genomic_DNA"/>
</dbReference>
<evidence type="ECO:0000313" key="7">
    <source>
        <dbReference type="EMBL" id="MBP2021301.1"/>
    </source>
</evidence>
<protein>
    <submittedName>
        <fullName evidence="7">Branched-chain amino acid transport system ATP-binding protein</fullName>
    </submittedName>
</protein>
<dbReference type="PANTHER" id="PTHR43820">
    <property type="entry name" value="HIGH-AFFINITY BRANCHED-CHAIN AMINO ACID TRANSPORT ATP-BINDING PROTEIN LIVF"/>
    <property type="match status" value="1"/>
</dbReference>
<accession>A0ABS4K2E0</accession>
<reference evidence="7 8" key="1">
    <citation type="submission" date="2021-03" db="EMBL/GenBank/DDBJ databases">
        <title>Genomic Encyclopedia of Type Strains, Phase IV (KMG-IV): sequencing the most valuable type-strain genomes for metagenomic binning, comparative biology and taxonomic classification.</title>
        <authorList>
            <person name="Goeker M."/>
        </authorList>
    </citation>
    <scope>NUCLEOTIDE SEQUENCE [LARGE SCALE GENOMIC DNA]</scope>
    <source>
        <strain evidence="7 8">DSM 28650</strain>
    </source>
</reference>
<evidence type="ECO:0000256" key="5">
    <source>
        <dbReference type="ARBA" id="ARBA00022970"/>
    </source>
</evidence>
<evidence type="ECO:0000256" key="4">
    <source>
        <dbReference type="ARBA" id="ARBA00022840"/>
    </source>
</evidence>
<dbReference type="RefSeq" id="WP_021281184.1">
    <property type="nucleotide sequence ID" value="NZ_JAGGLL010000006.1"/>
</dbReference>
<keyword evidence="8" id="KW-1185">Reference proteome</keyword>
<dbReference type="Gene3D" id="3.40.50.300">
    <property type="entry name" value="P-loop containing nucleotide triphosphate hydrolases"/>
    <property type="match status" value="1"/>
</dbReference>
<evidence type="ECO:0000313" key="8">
    <source>
        <dbReference type="Proteomes" id="UP001519308"/>
    </source>
</evidence>
<dbReference type="PIRSF" id="PIRSF039137">
    <property type="entry name" value="ABC_branched_ATPase"/>
    <property type="match status" value="1"/>
</dbReference>
<evidence type="ECO:0000256" key="3">
    <source>
        <dbReference type="ARBA" id="ARBA00022741"/>
    </source>
</evidence>
<keyword evidence="2" id="KW-0813">Transport</keyword>
<dbReference type="PANTHER" id="PTHR43820:SF4">
    <property type="entry name" value="HIGH-AFFINITY BRANCHED-CHAIN AMINO ACID TRANSPORT ATP-BINDING PROTEIN LIVF"/>
    <property type="match status" value="1"/>
</dbReference>
<dbReference type="SUPFAM" id="SSF52540">
    <property type="entry name" value="P-loop containing nucleoside triphosphate hydrolases"/>
    <property type="match status" value="1"/>
</dbReference>
<feature type="domain" description="ABC transporter" evidence="6">
    <location>
        <begin position="2"/>
        <end position="234"/>
    </location>
</feature>
<dbReference type="PROSITE" id="PS00211">
    <property type="entry name" value="ABC_TRANSPORTER_1"/>
    <property type="match status" value="1"/>
</dbReference>
<keyword evidence="5" id="KW-0029">Amino-acid transport</keyword>
<dbReference type="InterPro" id="IPR052156">
    <property type="entry name" value="BCAA_Transport_ATP-bd_LivF"/>
</dbReference>
<gene>
    <name evidence="7" type="ORF">J2Z44_001092</name>
</gene>
<dbReference type="GO" id="GO:0005524">
    <property type="term" value="F:ATP binding"/>
    <property type="evidence" value="ECO:0007669"/>
    <property type="project" value="UniProtKB-KW"/>
</dbReference>
<comment type="caution">
    <text evidence="7">The sequence shown here is derived from an EMBL/GenBank/DDBJ whole genome shotgun (WGS) entry which is preliminary data.</text>
</comment>
<dbReference type="CDD" id="cd03224">
    <property type="entry name" value="ABC_TM1139_LivF_branched"/>
    <property type="match status" value="1"/>
</dbReference>
<evidence type="ECO:0000256" key="2">
    <source>
        <dbReference type="ARBA" id="ARBA00022448"/>
    </source>
</evidence>
<evidence type="ECO:0000259" key="6">
    <source>
        <dbReference type="PROSITE" id="PS50893"/>
    </source>
</evidence>
<comment type="similarity">
    <text evidence="1">Belongs to the ABC transporter superfamily.</text>
</comment>
<dbReference type="PROSITE" id="PS50893">
    <property type="entry name" value="ABC_TRANSPORTER_2"/>
    <property type="match status" value="1"/>
</dbReference>
<organism evidence="7 8">
    <name type="scientific">Clostridium punense</name>
    <dbReference type="NCBI Taxonomy" id="1054297"/>
    <lineage>
        <taxon>Bacteria</taxon>
        <taxon>Bacillati</taxon>
        <taxon>Bacillota</taxon>
        <taxon>Clostridia</taxon>
        <taxon>Eubacteriales</taxon>
        <taxon>Clostridiaceae</taxon>
        <taxon>Clostridium</taxon>
    </lineage>
</organism>
<dbReference type="Pfam" id="PF00005">
    <property type="entry name" value="ABC_tran"/>
    <property type="match status" value="1"/>
</dbReference>
<dbReference type="Proteomes" id="UP001519308">
    <property type="component" value="Unassembled WGS sequence"/>
</dbReference>
<dbReference type="InterPro" id="IPR003439">
    <property type="entry name" value="ABC_transporter-like_ATP-bd"/>
</dbReference>
<sequence>MLKVKDLVVSYGGIEALKGVDIEVKKGEIVTLVGANGAGKSTLLRAVVGLVKSKNGSIFYEGQEILGQKSQNIVTKGITLVPEGRRVFPNLTVLENIKLGAYFRKDTKKIEEDIQWVYSLFPRLKERSWQLAGTLSGGEQQMLAVGRALMSNPKLLMMDEPSLGLAPLIVKDIFNIIKEIREKGVTILLIEQNANVALKIADRGYVLETGKITIKGSGKSLLQNEDIKKAYLGESVAK</sequence>
<evidence type="ECO:0000256" key="1">
    <source>
        <dbReference type="ARBA" id="ARBA00005417"/>
    </source>
</evidence>
<dbReference type="SMART" id="SM00382">
    <property type="entry name" value="AAA"/>
    <property type="match status" value="1"/>
</dbReference>
<keyword evidence="4 7" id="KW-0067">ATP-binding</keyword>
<dbReference type="InterPro" id="IPR027417">
    <property type="entry name" value="P-loop_NTPase"/>
</dbReference>
<keyword evidence="3" id="KW-0547">Nucleotide-binding</keyword>
<proteinExistence type="inferred from homology"/>
<dbReference type="InterPro" id="IPR003593">
    <property type="entry name" value="AAA+_ATPase"/>
</dbReference>
<name>A0ABS4K2E0_9CLOT</name>
<dbReference type="InterPro" id="IPR030660">
    <property type="entry name" value="ABC_branched_ATPase_LivF/BraG"/>
</dbReference>